<dbReference type="GeneID" id="111436786"/>
<organism evidence="3 4">
    <name type="scientific">Cucurbita moschata</name>
    <name type="common">Winter crookneck squash</name>
    <name type="synonym">Cucurbita pepo var. moschata</name>
    <dbReference type="NCBI Taxonomy" id="3662"/>
    <lineage>
        <taxon>Eukaryota</taxon>
        <taxon>Viridiplantae</taxon>
        <taxon>Streptophyta</taxon>
        <taxon>Embryophyta</taxon>
        <taxon>Tracheophyta</taxon>
        <taxon>Spermatophyta</taxon>
        <taxon>Magnoliopsida</taxon>
        <taxon>eudicotyledons</taxon>
        <taxon>Gunneridae</taxon>
        <taxon>Pentapetalae</taxon>
        <taxon>rosids</taxon>
        <taxon>fabids</taxon>
        <taxon>Cucurbitales</taxon>
        <taxon>Cucurbitaceae</taxon>
        <taxon>Cucurbiteae</taxon>
        <taxon>Cucurbita</taxon>
    </lineage>
</organism>
<dbReference type="Pfam" id="PF03468">
    <property type="entry name" value="XS"/>
    <property type="match status" value="1"/>
</dbReference>
<feature type="domain" description="XS" evidence="2">
    <location>
        <begin position="409"/>
        <end position="542"/>
    </location>
</feature>
<dbReference type="Gene3D" id="3.30.70.2890">
    <property type="entry name" value="XS domain"/>
    <property type="match status" value="1"/>
</dbReference>
<name>A0A6J1EWJ6_CUCMO</name>
<feature type="region of interest" description="Disordered" evidence="1">
    <location>
        <begin position="184"/>
        <end position="256"/>
    </location>
</feature>
<protein>
    <submittedName>
        <fullName evidence="4">Uncharacterized protein LOC111436786</fullName>
    </submittedName>
</protein>
<keyword evidence="3" id="KW-1185">Reference proteome</keyword>
<feature type="compositionally biased region" description="Basic and acidic residues" evidence="1">
    <location>
        <begin position="184"/>
        <end position="231"/>
    </location>
</feature>
<dbReference type="AlphaFoldDB" id="A0A6J1EWJ6"/>
<dbReference type="RefSeq" id="XP_022930290.1">
    <property type="nucleotide sequence ID" value="XM_023074522.1"/>
</dbReference>
<dbReference type="InterPro" id="IPR005380">
    <property type="entry name" value="XS_domain"/>
</dbReference>
<evidence type="ECO:0000259" key="2">
    <source>
        <dbReference type="Pfam" id="PF03468"/>
    </source>
</evidence>
<reference evidence="4" key="1">
    <citation type="submission" date="2025-08" db="UniProtKB">
        <authorList>
            <consortium name="RefSeq"/>
        </authorList>
    </citation>
    <scope>IDENTIFICATION</scope>
    <source>
        <tissue evidence="4">Young leaves</tissue>
    </source>
</reference>
<accession>A0A6J1EWJ6</accession>
<feature type="region of interest" description="Disordered" evidence="1">
    <location>
        <begin position="1"/>
        <end position="104"/>
    </location>
</feature>
<dbReference type="Proteomes" id="UP000504609">
    <property type="component" value="Unplaced"/>
</dbReference>
<evidence type="ECO:0000313" key="4">
    <source>
        <dbReference type="RefSeq" id="XP_022930290.1"/>
    </source>
</evidence>
<sequence length="564" mass="62630">MAGGNNTSQPSQKPPSSSTAPSNRKSRWESSTNNPPSDPKSDSKSSKPHNPSSKVAISPNSTHPKHPADKAANPTPASAPLHSPGVLLPFSDPSDLGPPPPPSYGFHMLDRRTIVLADGSVRSYFALPLDYQDFTPPARPMDLAARFLPMGSGGPGREYGGFDRRFPPGGPMSPNEFRGVREEQFARSRPQDHWNSRGTDERGGPAEFSMKRKFNDDNEKDRKDEKDEMSRRQQQFLHNENANGFHTGSGERRGDFLVGTSDPYGRTEDIRFSKYMRVGGSYENEGLRPGSGHNVAPKYLEIDQNALRKAFLHFVKTINENATQKKNYLEDGKHGRLQCLACSRSSRDFPDMHGLIMHTYNCDSADLLVDHLGLHKALCVLMGWNYSKPPDSSRGYRYLSADEAAANQEDLIMWPPLVIIHNTIIGKGKDGRMEGLGNKAMDSKIRELGFGGGKSKSLYGREGHLGTTLIKFSGEQSGLNEAKRLAEFFEKDNHGRKAWACIRPAALGNDDDKNPNLVKVDEKTGERNRIFYGYLATAADMDKVDFDTRKKVAIESYRDIKSSR</sequence>
<evidence type="ECO:0000313" key="3">
    <source>
        <dbReference type="Proteomes" id="UP000504609"/>
    </source>
</evidence>
<dbReference type="GO" id="GO:0031047">
    <property type="term" value="P:regulatory ncRNA-mediated gene silencing"/>
    <property type="evidence" value="ECO:0007669"/>
    <property type="project" value="InterPro"/>
</dbReference>
<proteinExistence type="predicted"/>
<gene>
    <name evidence="4" type="primary">LOC111436786</name>
</gene>
<feature type="compositionally biased region" description="Polar residues" evidence="1">
    <location>
        <begin position="232"/>
        <end position="246"/>
    </location>
</feature>
<dbReference type="PANTHER" id="PTHR46619:SF3">
    <property type="entry name" value="RNA RECOGNITION MOTIF XS DOMAIN PROTEIN"/>
    <property type="match status" value="1"/>
</dbReference>
<dbReference type="InterPro" id="IPR038588">
    <property type="entry name" value="XS_domain_sf"/>
</dbReference>
<dbReference type="PANTHER" id="PTHR46619">
    <property type="entry name" value="RNA RECOGNITION MOTIF XS DOMAIN PROTEIN-RELATED"/>
    <property type="match status" value="1"/>
</dbReference>
<evidence type="ECO:0000256" key="1">
    <source>
        <dbReference type="SAM" id="MobiDB-lite"/>
    </source>
</evidence>
<feature type="compositionally biased region" description="Low complexity" evidence="1">
    <location>
        <begin position="7"/>
        <end position="22"/>
    </location>
</feature>
<dbReference type="KEGG" id="cmos:111436786"/>